<protein>
    <recommendedName>
        <fullName evidence="11">NB-ARC domain, LRR domain containing protein</fullName>
    </recommendedName>
</protein>
<dbReference type="FunFam" id="1.10.10.10:FF:000322">
    <property type="entry name" value="Probable disease resistance protein At1g63360"/>
    <property type="match status" value="1"/>
</dbReference>
<dbReference type="EMBL" id="BTGU01000116">
    <property type="protein sequence ID" value="GMN61734.1"/>
    <property type="molecule type" value="Genomic_DNA"/>
</dbReference>
<accession>A0AA88DU89</accession>
<dbReference type="Pfam" id="PF23598">
    <property type="entry name" value="LRR_14"/>
    <property type="match status" value="1"/>
</dbReference>
<dbReference type="Gene3D" id="1.10.8.430">
    <property type="entry name" value="Helical domain of apoptotic protease-activating factors"/>
    <property type="match status" value="1"/>
</dbReference>
<name>A0AA88DU89_FICCA</name>
<keyword evidence="1" id="KW-0677">Repeat</keyword>
<dbReference type="InterPro" id="IPR041118">
    <property type="entry name" value="Rx_N"/>
</dbReference>
<dbReference type="Gene3D" id="3.40.50.300">
    <property type="entry name" value="P-loop containing nucleotide triphosphate hydrolases"/>
    <property type="match status" value="1"/>
</dbReference>
<dbReference type="SUPFAM" id="SSF52540">
    <property type="entry name" value="P-loop containing nucleoside triphosphate hydrolases"/>
    <property type="match status" value="1"/>
</dbReference>
<keyword evidence="4" id="KW-0175">Coiled coil</keyword>
<evidence type="ECO:0000313" key="10">
    <source>
        <dbReference type="Proteomes" id="UP001187192"/>
    </source>
</evidence>
<feature type="domain" description="NB-ARC" evidence="5">
    <location>
        <begin position="176"/>
        <end position="347"/>
    </location>
</feature>
<dbReference type="PRINTS" id="PR00364">
    <property type="entry name" value="DISEASERSIST"/>
</dbReference>
<dbReference type="InterPro" id="IPR044974">
    <property type="entry name" value="Disease_R_plants"/>
</dbReference>
<feature type="coiled-coil region" evidence="4">
    <location>
        <begin position="10"/>
        <end position="37"/>
    </location>
</feature>
<dbReference type="Gene3D" id="3.80.10.10">
    <property type="entry name" value="Ribonuclease Inhibitor"/>
    <property type="match status" value="1"/>
</dbReference>
<gene>
    <name evidence="9" type="ORF">TIFTF001_030813</name>
</gene>
<organism evidence="9 10">
    <name type="scientific">Ficus carica</name>
    <name type="common">Common fig</name>
    <dbReference type="NCBI Taxonomy" id="3494"/>
    <lineage>
        <taxon>Eukaryota</taxon>
        <taxon>Viridiplantae</taxon>
        <taxon>Streptophyta</taxon>
        <taxon>Embryophyta</taxon>
        <taxon>Tracheophyta</taxon>
        <taxon>Spermatophyta</taxon>
        <taxon>Magnoliopsida</taxon>
        <taxon>eudicotyledons</taxon>
        <taxon>Gunneridae</taxon>
        <taxon>Pentapetalae</taxon>
        <taxon>rosids</taxon>
        <taxon>fabids</taxon>
        <taxon>Rosales</taxon>
        <taxon>Moraceae</taxon>
        <taxon>Ficeae</taxon>
        <taxon>Ficus</taxon>
    </lineage>
</organism>
<keyword evidence="2" id="KW-0547">Nucleotide-binding</keyword>
<dbReference type="GO" id="GO:0098542">
    <property type="term" value="P:defense response to other organism"/>
    <property type="evidence" value="ECO:0007669"/>
    <property type="project" value="TreeGrafter"/>
</dbReference>
<keyword evidence="10" id="KW-1185">Reference proteome</keyword>
<dbReference type="Proteomes" id="UP001187192">
    <property type="component" value="Unassembled WGS sequence"/>
</dbReference>
<keyword evidence="3" id="KW-0611">Plant defense</keyword>
<comment type="caution">
    <text evidence="9">The sequence shown here is derived from an EMBL/GenBank/DDBJ whole genome shotgun (WGS) entry which is preliminary data.</text>
</comment>
<dbReference type="AlphaFoldDB" id="A0AA88DU89"/>
<proteinExistence type="predicted"/>
<dbReference type="InterPro" id="IPR058922">
    <property type="entry name" value="WHD_DRP"/>
</dbReference>
<evidence type="ECO:0000259" key="7">
    <source>
        <dbReference type="Pfam" id="PF23559"/>
    </source>
</evidence>
<feature type="domain" description="Disease resistance protein winged helix" evidence="7">
    <location>
        <begin position="430"/>
        <end position="499"/>
    </location>
</feature>
<feature type="domain" description="Disease resistance R13L4/SHOC-2-like LRR" evidence="8">
    <location>
        <begin position="564"/>
        <end position="874"/>
    </location>
</feature>
<evidence type="ECO:0000259" key="8">
    <source>
        <dbReference type="Pfam" id="PF23598"/>
    </source>
</evidence>
<dbReference type="InterPro" id="IPR002182">
    <property type="entry name" value="NB-ARC"/>
</dbReference>
<dbReference type="PANTHER" id="PTHR23155:SF1052">
    <property type="entry name" value="DISEASE RESISTANCE PROTEIN RPM1"/>
    <property type="match status" value="1"/>
</dbReference>
<dbReference type="Pfam" id="PF23559">
    <property type="entry name" value="WHD_DRP"/>
    <property type="match status" value="1"/>
</dbReference>
<dbReference type="Pfam" id="PF00931">
    <property type="entry name" value="NB-ARC"/>
    <property type="match status" value="1"/>
</dbReference>
<dbReference type="PANTHER" id="PTHR23155">
    <property type="entry name" value="DISEASE RESISTANCE PROTEIN RP"/>
    <property type="match status" value="1"/>
</dbReference>
<dbReference type="InterPro" id="IPR036388">
    <property type="entry name" value="WH-like_DNA-bd_sf"/>
</dbReference>
<dbReference type="InterPro" id="IPR042197">
    <property type="entry name" value="Apaf_helical"/>
</dbReference>
<dbReference type="Pfam" id="PF18052">
    <property type="entry name" value="Rx_N"/>
    <property type="match status" value="1"/>
</dbReference>
<evidence type="ECO:0000256" key="4">
    <source>
        <dbReference type="SAM" id="Coils"/>
    </source>
</evidence>
<dbReference type="SUPFAM" id="SSF52058">
    <property type="entry name" value="L domain-like"/>
    <property type="match status" value="1"/>
</dbReference>
<dbReference type="InterPro" id="IPR032675">
    <property type="entry name" value="LRR_dom_sf"/>
</dbReference>
<evidence type="ECO:0008006" key="11">
    <source>
        <dbReference type="Google" id="ProtNLM"/>
    </source>
</evidence>
<evidence type="ECO:0000256" key="3">
    <source>
        <dbReference type="ARBA" id="ARBA00022821"/>
    </source>
</evidence>
<dbReference type="FunFam" id="3.40.50.300:FF:001091">
    <property type="entry name" value="Probable disease resistance protein At1g61300"/>
    <property type="match status" value="1"/>
</dbReference>
<dbReference type="GO" id="GO:0043531">
    <property type="term" value="F:ADP binding"/>
    <property type="evidence" value="ECO:0007669"/>
    <property type="project" value="InterPro"/>
</dbReference>
<evidence type="ECO:0000259" key="5">
    <source>
        <dbReference type="Pfam" id="PF00931"/>
    </source>
</evidence>
<evidence type="ECO:0000256" key="1">
    <source>
        <dbReference type="ARBA" id="ARBA00022737"/>
    </source>
</evidence>
<evidence type="ECO:0000256" key="2">
    <source>
        <dbReference type="ARBA" id="ARBA00022741"/>
    </source>
</evidence>
<dbReference type="Gene3D" id="1.10.10.10">
    <property type="entry name" value="Winged helix-like DNA-binding domain superfamily/Winged helix DNA-binding domain"/>
    <property type="match status" value="1"/>
</dbReference>
<dbReference type="Gene3D" id="1.20.5.4130">
    <property type="match status" value="1"/>
</dbReference>
<dbReference type="InterPro" id="IPR055414">
    <property type="entry name" value="LRR_R13L4/SHOC2-like"/>
</dbReference>
<dbReference type="CDD" id="cd14798">
    <property type="entry name" value="RX-CC_like"/>
    <property type="match status" value="1"/>
</dbReference>
<sequence>MAETFLSPIIEKLTELLIEEAHSLREVRREVEGLKNELEIIEPFLKDAEAKAEKGEVVDASKAWLRQIRKESDRIENVVDDYFYRVEQHRSQGGFLGPPRKVCHWIKALKRRYDIASEIRDIKVSLREIKDRGVGYGLRPLEQGSSSKPTNGERLDPRLGSLFMEEDEVVCIDAVSEELVKRLTEGESVRSVISLVGQGGIGKTTLARKVYEDEAVKAHFDCHAWITVSQSYDRKMLLRNIARRVRLPERIEEEFSMEELISPLRQFLQTKRYVVVFDDVWEKDIWETMKHALPNNDKGSRIIITTRNVDAVAFCNGNSCDLVKELQTWSMEMAWQLFCKKAFRNELEGRCPQELKQLSREILIKCQGLPLAISTIAGILSTREKIDLEWKRVLDNLNSEYDKTDIKKILSLSYVDLPHHLRCCFLYFGIFPEDYRIYDTKLYELWIAEGFVKARANKTPEEFAQEYLNELIQRNIVLFEKKYGISKECRVHDLMYEIILTNAGESSFCRTLKRHEPSIGEKSRRLSINGTTEDVLKTVGDSGTRSVFLFGMSELSKAFIVGLWKKCRLLKVLDFSNSPLDNLPKEVGNLSHLKYLSLRGTKVKILPKSIGKLRNLQTLDVCHTLVRELPIETYKLTKLRHLAAYSFDKQSEFGLDCYRGVRIPEGIGRLEDLQTLTRVEAYRGRDVGLAEELQKLTNLRSLSIIQVTAEMGKALGESIEKMNCLEQLTLTLINEHEVLDLRWISSPPPSLHWLQLNCRLQQLPDWIPKLYYLQVLDLKFSRLTDEPLKYLKGLPNLVFLRLHQTFDGEELHFEEGGFRKLKDLRLIKLEGLKAVKIDNGALPLLEKFEFGPSPLMKEMSFDIQYLTSLKALEIFDLPREFVLSLQPDGGPHYWKIQHIPSVKFFYKRSVGKSDVYKLGSSDLLQRLREHGR</sequence>
<evidence type="ECO:0000313" key="9">
    <source>
        <dbReference type="EMBL" id="GMN61734.1"/>
    </source>
</evidence>
<dbReference type="InterPro" id="IPR027417">
    <property type="entry name" value="P-loop_NTPase"/>
</dbReference>
<reference evidence="9" key="1">
    <citation type="submission" date="2023-07" db="EMBL/GenBank/DDBJ databases">
        <title>draft genome sequence of fig (Ficus carica).</title>
        <authorList>
            <person name="Takahashi T."/>
            <person name="Nishimura K."/>
        </authorList>
    </citation>
    <scope>NUCLEOTIDE SEQUENCE</scope>
</reference>
<evidence type="ECO:0000259" key="6">
    <source>
        <dbReference type="Pfam" id="PF18052"/>
    </source>
</evidence>
<dbReference type="InterPro" id="IPR038005">
    <property type="entry name" value="RX-like_CC"/>
</dbReference>
<feature type="domain" description="Disease resistance N-terminal" evidence="6">
    <location>
        <begin position="5"/>
        <end position="95"/>
    </location>
</feature>